<protein>
    <recommendedName>
        <fullName evidence="4">SHSP domain-containing protein</fullName>
    </recommendedName>
</protein>
<dbReference type="CDD" id="cd06464">
    <property type="entry name" value="ACD_sHsps-like"/>
    <property type="match status" value="1"/>
</dbReference>
<dbReference type="Pfam" id="PF00011">
    <property type="entry name" value="HSP20"/>
    <property type="match status" value="1"/>
</dbReference>
<evidence type="ECO:0000256" key="3">
    <source>
        <dbReference type="SAM" id="MobiDB-lite"/>
    </source>
</evidence>
<dbReference type="PROSITE" id="PS01031">
    <property type="entry name" value="SHSP"/>
    <property type="match status" value="1"/>
</dbReference>
<name>A0AAW0GMU8_9APHY</name>
<feature type="compositionally biased region" description="Polar residues" evidence="3">
    <location>
        <begin position="199"/>
        <end position="216"/>
    </location>
</feature>
<dbReference type="InterPro" id="IPR008978">
    <property type="entry name" value="HSP20-like_chaperone"/>
</dbReference>
<feature type="domain" description="SHSP" evidence="4">
    <location>
        <begin position="242"/>
        <end position="357"/>
    </location>
</feature>
<comment type="similarity">
    <text evidence="1 2">Belongs to the small heat shock protein (HSP20) family.</text>
</comment>
<dbReference type="EMBL" id="JASBNA010000003">
    <property type="protein sequence ID" value="KAK7693164.1"/>
    <property type="molecule type" value="Genomic_DNA"/>
</dbReference>
<dbReference type="Proteomes" id="UP001385951">
    <property type="component" value="Unassembled WGS sequence"/>
</dbReference>
<feature type="compositionally biased region" description="Basic and acidic residues" evidence="3">
    <location>
        <begin position="84"/>
        <end position="94"/>
    </location>
</feature>
<comment type="caution">
    <text evidence="5">The sequence shown here is derived from an EMBL/GenBank/DDBJ whole genome shotgun (WGS) entry which is preliminary data.</text>
</comment>
<sequence>MTPITFSWSVEGPHNFRPNGTMRPSSEEEDASTVHHPTPPSSQSSLSSLPVAHGVRRQRKDMSPDNDNPNQRPRYTSNPAELQEIPRHRQDPRGRSNRPVRSESAGSGQASSSISSQQPVQYAPQLQKTQSLQAVTRARLPPISTFDTGPTHPVPSTNMTRGYDEGVHTFFLSPLASCTPAAPRPQSALPRWPPDKTPARTSEPNTPLETTKSISMSHSHAVAGSSSGVPQPILEEPQPKAPQRFSIRTDLRFDKVSGLMIALLEVPGLQKSDIKISLGICQRTGVQVLSVIGSSHLASGDWVVQERKHGELARTLPVPLGTKPEDVTVELRDGILKLTVHPSAFPAGARPVDIQIS</sequence>
<gene>
    <name evidence="5" type="ORF">QCA50_002730</name>
</gene>
<evidence type="ECO:0000259" key="4">
    <source>
        <dbReference type="PROSITE" id="PS01031"/>
    </source>
</evidence>
<feature type="compositionally biased region" description="Low complexity" evidence="3">
    <location>
        <begin position="217"/>
        <end position="229"/>
    </location>
</feature>
<keyword evidence="6" id="KW-1185">Reference proteome</keyword>
<dbReference type="AlphaFoldDB" id="A0AAW0GMU8"/>
<evidence type="ECO:0000313" key="5">
    <source>
        <dbReference type="EMBL" id="KAK7693164.1"/>
    </source>
</evidence>
<dbReference type="Gene3D" id="2.60.40.790">
    <property type="match status" value="1"/>
</dbReference>
<dbReference type="SUPFAM" id="SSF49764">
    <property type="entry name" value="HSP20-like chaperones"/>
    <property type="match status" value="1"/>
</dbReference>
<feature type="compositionally biased region" description="Polar residues" evidence="3">
    <location>
        <begin position="65"/>
        <end position="80"/>
    </location>
</feature>
<evidence type="ECO:0000256" key="2">
    <source>
        <dbReference type="RuleBase" id="RU003616"/>
    </source>
</evidence>
<organism evidence="5 6">
    <name type="scientific">Cerrena zonata</name>
    <dbReference type="NCBI Taxonomy" id="2478898"/>
    <lineage>
        <taxon>Eukaryota</taxon>
        <taxon>Fungi</taxon>
        <taxon>Dikarya</taxon>
        <taxon>Basidiomycota</taxon>
        <taxon>Agaricomycotina</taxon>
        <taxon>Agaricomycetes</taxon>
        <taxon>Polyporales</taxon>
        <taxon>Cerrenaceae</taxon>
        <taxon>Cerrena</taxon>
    </lineage>
</organism>
<feature type="compositionally biased region" description="Low complexity" evidence="3">
    <location>
        <begin position="102"/>
        <end position="118"/>
    </location>
</feature>
<evidence type="ECO:0000313" key="6">
    <source>
        <dbReference type="Proteomes" id="UP001385951"/>
    </source>
</evidence>
<reference evidence="5 6" key="1">
    <citation type="submission" date="2022-09" db="EMBL/GenBank/DDBJ databases">
        <authorList>
            <person name="Palmer J.M."/>
        </authorList>
    </citation>
    <scope>NUCLEOTIDE SEQUENCE [LARGE SCALE GENOMIC DNA]</scope>
    <source>
        <strain evidence="5 6">DSM 7382</strain>
    </source>
</reference>
<feature type="region of interest" description="Disordered" evidence="3">
    <location>
        <begin position="1"/>
        <end position="131"/>
    </location>
</feature>
<feature type="region of interest" description="Disordered" evidence="3">
    <location>
        <begin position="179"/>
        <end position="240"/>
    </location>
</feature>
<evidence type="ECO:0000256" key="1">
    <source>
        <dbReference type="PROSITE-ProRule" id="PRU00285"/>
    </source>
</evidence>
<accession>A0AAW0GMU8</accession>
<dbReference type="InterPro" id="IPR002068">
    <property type="entry name" value="A-crystallin/Hsp20_dom"/>
</dbReference>
<feature type="compositionally biased region" description="Low complexity" evidence="3">
    <location>
        <begin position="41"/>
        <end position="51"/>
    </location>
</feature>
<proteinExistence type="inferred from homology"/>